<dbReference type="NCBIfam" id="TIGR00563">
    <property type="entry name" value="rsmB"/>
    <property type="match status" value="1"/>
</dbReference>
<comment type="catalytic activity">
    <reaction evidence="13">
        <text>cytidine(967) in 16S rRNA + S-adenosyl-L-methionine = 5-methylcytidine(967) in 16S rRNA + S-adenosyl-L-homocysteine + H(+)</text>
        <dbReference type="Rhea" id="RHEA:42748"/>
        <dbReference type="Rhea" id="RHEA-COMP:10219"/>
        <dbReference type="Rhea" id="RHEA-COMP:10220"/>
        <dbReference type="ChEBI" id="CHEBI:15378"/>
        <dbReference type="ChEBI" id="CHEBI:57856"/>
        <dbReference type="ChEBI" id="CHEBI:59789"/>
        <dbReference type="ChEBI" id="CHEBI:74483"/>
        <dbReference type="ChEBI" id="CHEBI:82748"/>
        <dbReference type="EC" id="2.1.1.176"/>
    </reaction>
</comment>
<accession>A0A0S2DB40</accession>
<evidence type="ECO:0000256" key="9">
    <source>
        <dbReference type="ARBA" id="ARBA00022691"/>
    </source>
</evidence>
<feature type="binding site" evidence="14">
    <location>
        <position position="476"/>
    </location>
    <ligand>
        <name>S-adenosyl-L-methionine</name>
        <dbReference type="ChEBI" id="CHEBI:59789"/>
    </ligand>
</feature>
<dbReference type="GO" id="GO:0006355">
    <property type="term" value="P:regulation of DNA-templated transcription"/>
    <property type="evidence" value="ECO:0007669"/>
    <property type="project" value="InterPro"/>
</dbReference>
<dbReference type="STRING" id="69.GLE_0358"/>
<feature type="binding site" evidence="14">
    <location>
        <position position="524"/>
    </location>
    <ligand>
        <name>S-adenosyl-L-methionine</name>
        <dbReference type="ChEBI" id="CHEBI:59789"/>
    </ligand>
</feature>
<feature type="compositionally biased region" description="Basic and acidic residues" evidence="15">
    <location>
        <begin position="56"/>
        <end position="90"/>
    </location>
</feature>
<feature type="binding site" evidence="14">
    <location>
        <position position="505"/>
    </location>
    <ligand>
        <name>S-adenosyl-L-methionine</name>
        <dbReference type="ChEBI" id="CHEBI:59789"/>
    </ligand>
</feature>
<dbReference type="FunFam" id="3.30.70.1170:FF:000002">
    <property type="entry name" value="Ribosomal RNA small subunit methyltransferase B"/>
    <property type="match status" value="1"/>
</dbReference>
<evidence type="ECO:0000313" key="18">
    <source>
        <dbReference type="Proteomes" id="UP000061569"/>
    </source>
</evidence>
<feature type="region of interest" description="Disordered" evidence="15">
    <location>
        <begin position="1"/>
        <end position="181"/>
    </location>
</feature>
<dbReference type="Gene3D" id="3.30.70.1170">
    <property type="entry name" value="Sun protein, domain 3"/>
    <property type="match status" value="1"/>
</dbReference>
<evidence type="ECO:0000256" key="11">
    <source>
        <dbReference type="ARBA" id="ARBA00030399"/>
    </source>
</evidence>
<evidence type="ECO:0000256" key="5">
    <source>
        <dbReference type="ARBA" id="ARBA00022490"/>
    </source>
</evidence>
<dbReference type="InterPro" id="IPR018314">
    <property type="entry name" value="RsmB/NOL1/NOP2-like_CS"/>
</dbReference>
<dbReference type="SUPFAM" id="SSF48013">
    <property type="entry name" value="NusB-like"/>
    <property type="match status" value="1"/>
</dbReference>
<dbReference type="InterPro" id="IPR054728">
    <property type="entry name" value="RsmB-like_ferredoxin"/>
</dbReference>
<dbReference type="PANTHER" id="PTHR22807">
    <property type="entry name" value="NOP2 YEAST -RELATED NOL1/NOP2/FMU SUN DOMAIN-CONTAINING"/>
    <property type="match status" value="1"/>
</dbReference>
<keyword evidence="5" id="KW-0963">Cytoplasm</keyword>
<feature type="compositionally biased region" description="Basic and acidic residues" evidence="15">
    <location>
        <begin position="165"/>
        <end position="181"/>
    </location>
</feature>
<evidence type="ECO:0000256" key="10">
    <source>
        <dbReference type="ARBA" id="ARBA00022884"/>
    </source>
</evidence>
<comment type="subcellular location">
    <subcellularLocation>
        <location evidence="2">Cytoplasm</location>
    </subcellularLocation>
</comment>
<feature type="compositionally biased region" description="Basic and acidic residues" evidence="15">
    <location>
        <begin position="138"/>
        <end position="157"/>
    </location>
</feature>
<dbReference type="Pfam" id="PF01029">
    <property type="entry name" value="NusB"/>
    <property type="match status" value="1"/>
</dbReference>
<dbReference type="InterPro" id="IPR023267">
    <property type="entry name" value="RCMT"/>
</dbReference>
<dbReference type="Gene3D" id="1.10.940.10">
    <property type="entry name" value="NusB-like"/>
    <property type="match status" value="1"/>
</dbReference>
<dbReference type="NCBIfam" id="NF008149">
    <property type="entry name" value="PRK10901.1"/>
    <property type="match status" value="1"/>
</dbReference>
<feature type="compositionally biased region" description="Basic and acidic residues" evidence="15">
    <location>
        <begin position="104"/>
        <end position="117"/>
    </location>
</feature>
<proteinExistence type="inferred from homology"/>
<keyword evidence="8 14" id="KW-0808">Transferase</keyword>
<evidence type="ECO:0000256" key="4">
    <source>
        <dbReference type="ARBA" id="ARBA00012140"/>
    </source>
</evidence>
<dbReference type="InterPro" id="IPR001678">
    <property type="entry name" value="MeTrfase_RsmB-F_NOP2_dom"/>
</dbReference>
<dbReference type="InterPro" id="IPR004573">
    <property type="entry name" value="rRNA_ssu_MeTfrase_B"/>
</dbReference>
<comment type="function">
    <text evidence="1">Specifically methylates the cytosine at position 967 (m5C967) of 16S rRNA.</text>
</comment>
<evidence type="ECO:0000313" key="17">
    <source>
        <dbReference type="EMBL" id="ALN55716.1"/>
    </source>
</evidence>
<feature type="active site" description="Nucleophile" evidence="14">
    <location>
        <position position="577"/>
    </location>
</feature>
<evidence type="ECO:0000256" key="15">
    <source>
        <dbReference type="SAM" id="MobiDB-lite"/>
    </source>
</evidence>
<dbReference type="PANTHER" id="PTHR22807:SF61">
    <property type="entry name" value="NOL1_NOP2_SUN FAMILY PROTEIN _ ANTITERMINATION NUSB DOMAIN-CONTAINING PROTEIN"/>
    <property type="match status" value="1"/>
</dbReference>
<dbReference type="GO" id="GO:0005829">
    <property type="term" value="C:cytosol"/>
    <property type="evidence" value="ECO:0007669"/>
    <property type="project" value="TreeGrafter"/>
</dbReference>
<dbReference type="PRINTS" id="PR02008">
    <property type="entry name" value="RCMTFAMILY"/>
</dbReference>
<dbReference type="Pfam" id="PF01189">
    <property type="entry name" value="Methyltr_RsmB-F"/>
    <property type="match status" value="1"/>
</dbReference>
<dbReference type="Pfam" id="PF22458">
    <property type="entry name" value="RsmF-B_ferredox"/>
    <property type="match status" value="1"/>
</dbReference>
<dbReference type="Gene3D" id="3.40.50.150">
    <property type="entry name" value="Vaccinia Virus protein VP39"/>
    <property type="match status" value="1"/>
</dbReference>
<keyword evidence="6" id="KW-0698">rRNA processing</keyword>
<dbReference type="KEGG" id="lez:GLE_0358"/>
<gene>
    <name evidence="17" type="primary">sun</name>
    <name evidence="17" type="ORF">GLE_0358</name>
</gene>
<dbReference type="PATRIC" id="fig|69.6.peg.355"/>
<dbReference type="CDD" id="cd02440">
    <property type="entry name" value="AdoMet_MTases"/>
    <property type="match status" value="1"/>
</dbReference>
<dbReference type="InterPro" id="IPR006027">
    <property type="entry name" value="NusB_RsmB_TIM44"/>
</dbReference>
<evidence type="ECO:0000259" key="16">
    <source>
        <dbReference type="PROSITE" id="PS51686"/>
    </source>
</evidence>
<dbReference type="InterPro" id="IPR035926">
    <property type="entry name" value="NusB-like_sf"/>
</dbReference>
<dbReference type="Proteomes" id="UP000061569">
    <property type="component" value="Chromosome"/>
</dbReference>
<dbReference type="SUPFAM" id="SSF53335">
    <property type="entry name" value="S-adenosyl-L-methionine-dependent methyltransferases"/>
    <property type="match status" value="1"/>
</dbReference>
<dbReference type="InterPro" id="IPR049560">
    <property type="entry name" value="MeTrfase_RsmB-F_NOP2_cat"/>
</dbReference>
<dbReference type="AlphaFoldDB" id="A0A0S2DB40"/>
<evidence type="ECO:0000256" key="3">
    <source>
        <dbReference type="ARBA" id="ARBA00007494"/>
    </source>
</evidence>
<comment type="similarity">
    <text evidence="3 14">Belongs to the class I-like SAM-binding methyltransferase superfamily. RsmB/NOP family.</text>
</comment>
<dbReference type="GO" id="GO:0003723">
    <property type="term" value="F:RNA binding"/>
    <property type="evidence" value="ECO:0007669"/>
    <property type="project" value="UniProtKB-UniRule"/>
</dbReference>
<dbReference type="OrthoDB" id="9810297at2"/>
<reference evidence="17 18" key="1">
    <citation type="submission" date="2015-11" db="EMBL/GenBank/DDBJ databases">
        <title>Genome sequences of Lysobacter enzymogenes strain C3 and Lysobacter antibioticus ATCC 29479.</title>
        <authorList>
            <person name="Kobayashi D.Y."/>
        </authorList>
    </citation>
    <scope>NUCLEOTIDE SEQUENCE [LARGE SCALE GENOMIC DNA]</scope>
    <source>
        <strain evidence="17 18">C3</strain>
    </source>
</reference>
<keyword evidence="7 14" id="KW-0489">Methyltransferase</keyword>
<evidence type="ECO:0000256" key="1">
    <source>
        <dbReference type="ARBA" id="ARBA00002724"/>
    </source>
</evidence>
<name>A0A0S2DB40_LYSEN</name>
<dbReference type="PROSITE" id="PS01153">
    <property type="entry name" value="NOL1_NOP2_SUN"/>
    <property type="match status" value="1"/>
</dbReference>
<organism evidence="17 18">
    <name type="scientific">Lysobacter enzymogenes</name>
    <dbReference type="NCBI Taxonomy" id="69"/>
    <lineage>
        <taxon>Bacteria</taxon>
        <taxon>Pseudomonadati</taxon>
        <taxon>Pseudomonadota</taxon>
        <taxon>Gammaproteobacteria</taxon>
        <taxon>Lysobacterales</taxon>
        <taxon>Lysobacteraceae</taxon>
        <taxon>Lysobacter</taxon>
    </lineage>
</organism>
<dbReference type="GO" id="GO:0009383">
    <property type="term" value="F:rRNA (cytosine-C5-)-methyltransferase activity"/>
    <property type="evidence" value="ECO:0007669"/>
    <property type="project" value="TreeGrafter"/>
</dbReference>
<evidence type="ECO:0000256" key="6">
    <source>
        <dbReference type="ARBA" id="ARBA00022552"/>
    </source>
</evidence>
<evidence type="ECO:0000256" key="13">
    <source>
        <dbReference type="ARBA" id="ARBA00047283"/>
    </source>
</evidence>
<keyword evidence="10 14" id="KW-0694">RNA-binding</keyword>
<feature type="domain" description="SAM-dependent MTase RsmB/NOP-type" evidence="16">
    <location>
        <begin position="363"/>
        <end position="635"/>
    </location>
</feature>
<evidence type="ECO:0000256" key="2">
    <source>
        <dbReference type="ARBA" id="ARBA00004496"/>
    </source>
</evidence>
<dbReference type="GO" id="GO:0070475">
    <property type="term" value="P:rRNA base methylation"/>
    <property type="evidence" value="ECO:0007669"/>
    <property type="project" value="TreeGrafter"/>
</dbReference>
<feature type="binding site" evidence="14">
    <location>
        <begin position="453"/>
        <end position="459"/>
    </location>
    <ligand>
        <name>S-adenosyl-L-methionine</name>
        <dbReference type="ChEBI" id="CHEBI:59789"/>
    </ligand>
</feature>
<dbReference type="EMBL" id="CP013140">
    <property type="protein sequence ID" value="ALN55716.1"/>
    <property type="molecule type" value="Genomic_DNA"/>
</dbReference>
<sequence length="636" mass="68080">MSERRDPPKPGSSKPAAPLDGEARPTAGRLRKLDSLDAARYAPVPERPAAAPGRSGEQDPQRTSAARRERRERAAAREVAGRERNPRSDGARGVGPRSNGPRGDGPRGDSPRSDSRHSPGARGSGPRSAARSPGQRDAAPRGDGDGRSAGERRRDGAARPGAARTGDKPRPPGVRDRDREPGAEPYARFRTEHPAAPPLPADDGHPGARVRAIAARTLDAVLHRGRSLKAELATALPALADSRDRALVEAICFAVLRQPLRMEAALNEWMPRPLPPRDSELRALLLAGLAQLDPMQLPAHAALDATVQAARLLGRAHQAGLVNALLRRAQRDGLPAVDPRHSHWPSWLRGMLRKDWPERYDAILAQSAVEPPMWLRVNRAQDARDNYMQRLAEAGIAASASDGLADALRLDEPRTVAALPGFADGAVSVQDASAQRVADALAPAPGARVLDACAAPGGKSAHLLERDGSLRLTALDVDAARLQRVRATLARAGFDDGRAQLQAADAADLDAWWDGAPFDAVLLDAPCSATGIVRRQPDVVLHRRESDIAALSLVQARLLDALWRTLAPGGVLVYATCSILKAENEDQVRAFLARTDDARIDPLGPAFGHDREVGRQRLPGEDGGDGFFYARLRRAG</sequence>
<evidence type="ECO:0000256" key="12">
    <source>
        <dbReference type="ARBA" id="ARBA00031088"/>
    </source>
</evidence>
<evidence type="ECO:0000256" key="7">
    <source>
        <dbReference type="ARBA" id="ARBA00022603"/>
    </source>
</evidence>
<dbReference type="FunFam" id="3.40.50.150:FF:000022">
    <property type="entry name" value="Ribosomal RNA small subunit methyltransferase B"/>
    <property type="match status" value="1"/>
</dbReference>
<evidence type="ECO:0000256" key="8">
    <source>
        <dbReference type="ARBA" id="ARBA00022679"/>
    </source>
</evidence>
<protein>
    <recommendedName>
        <fullName evidence="4">16S rRNA (cytosine(967)-C(5))-methyltransferase</fullName>
        <ecNumber evidence="4">2.1.1.176</ecNumber>
    </recommendedName>
    <alternativeName>
        <fullName evidence="11">16S rRNA m5C967 methyltransferase</fullName>
    </alternativeName>
    <alternativeName>
        <fullName evidence="12">rRNA (cytosine-C(5)-)-methyltransferase RsmB</fullName>
    </alternativeName>
</protein>
<dbReference type="EC" id="2.1.1.176" evidence="4"/>
<keyword evidence="9 14" id="KW-0949">S-adenosyl-L-methionine</keyword>
<dbReference type="InterPro" id="IPR029063">
    <property type="entry name" value="SAM-dependent_MTases_sf"/>
</dbReference>
<evidence type="ECO:0000256" key="14">
    <source>
        <dbReference type="PROSITE-ProRule" id="PRU01023"/>
    </source>
</evidence>
<dbReference type="PROSITE" id="PS51686">
    <property type="entry name" value="SAM_MT_RSMB_NOP"/>
    <property type="match status" value="1"/>
</dbReference>